<comment type="similarity">
    <text evidence="2 7">Belongs to the phosphohexose mutase family.</text>
</comment>
<evidence type="ECO:0000259" key="9">
    <source>
        <dbReference type="Pfam" id="PF02878"/>
    </source>
</evidence>
<evidence type="ECO:0000256" key="1">
    <source>
        <dbReference type="ARBA" id="ARBA00001946"/>
    </source>
</evidence>
<evidence type="ECO:0000259" key="11">
    <source>
        <dbReference type="Pfam" id="PF02880"/>
    </source>
</evidence>
<evidence type="ECO:0000256" key="3">
    <source>
        <dbReference type="ARBA" id="ARBA00022553"/>
    </source>
</evidence>
<evidence type="ECO:0000313" key="12">
    <source>
        <dbReference type="EMBL" id="AVD70701.1"/>
    </source>
</evidence>
<dbReference type="InterPro" id="IPR005843">
    <property type="entry name" value="A-D-PHexomutase_C"/>
</dbReference>
<reference evidence="12 13" key="1">
    <citation type="journal article" date="2018" name="MBio">
        <title>Insights into the evolution of host association through the isolation and characterization of a novel human periodontal pathobiont, Desulfobulbus oralis.</title>
        <authorList>
            <person name="Cross K.L."/>
            <person name="Chirania P."/>
            <person name="Xiong W."/>
            <person name="Beall C.J."/>
            <person name="Elkins J.G."/>
            <person name="Giannone R.J."/>
            <person name="Griffen A.L."/>
            <person name="Guss A.M."/>
            <person name="Hettich R.L."/>
            <person name="Joshi S.S."/>
            <person name="Mokrzan E.M."/>
            <person name="Martin R.K."/>
            <person name="Zhulin I.B."/>
            <person name="Leys E.J."/>
            <person name="Podar M."/>
        </authorList>
    </citation>
    <scope>NUCLEOTIDE SEQUENCE [LARGE SCALE GENOMIC DNA]</scope>
    <source>
        <strain evidence="12 13">ORNL</strain>
    </source>
</reference>
<evidence type="ECO:0000256" key="4">
    <source>
        <dbReference type="ARBA" id="ARBA00022723"/>
    </source>
</evidence>
<sequence length="456" mass="49265">MAASLRCITPSDIRGRVPDELNAALAARIALAFVRYTASRHVALGRDVRPSSPELARAIGKALLAQGVSVTDLGLSGSEELYFAVFNGEAAGIDGGIMVTASHNPAEYNGMKLVGPGAAPICQTNGLPEIVRLAAGMTAMPDTAANPGHYAKQPDKSAYVRRILDIARPEQLPPFRIVVNSGNGCAGPVIDALAPHLPFELIRLHHRPDGRFPNGVPNPLLPENRRDTSEAVIRQRAALGIAWDGDFDRCFFFDEKGRFIESAYVVGLLAAAMLALHPGAAILHDARVVWNTEDMVARAHGRTIMAPSSHALIKAAMRQSGAIYGGEMSAHHYFRDFGCCDSGILPWLLVCRLMAEQGQPLSALVAERIRAFPVSGEISLRLKTPAGAILNTVRSRYADGVVNESDGLSISYPDFRFNLRPSSTEPLLRLNVETRGDERLLHDKTRELLALLQPLV</sequence>
<evidence type="ECO:0000256" key="7">
    <source>
        <dbReference type="RuleBase" id="RU004326"/>
    </source>
</evidence>
<dbReference type="InterPro" id="IPR005841">
    <property type="entry name" value="Alpha-D-phosphohexomutase_SF"/>
</dbReference>
<gene>
    <name evidence="12" type="ORF">CAY53_03720</name>
</gene>
<dbReference type="InterPro" id="IPR005845">
    <property type="entry name" value="A-D-PHexomutase_a/b/a-II"/>
</dbReference>
<dbReference type="InterPro" id="IPR016066">
    <property type="entry name" value="A-D-PHexomutase_CS"/>
</dbReference>
<evidence type="ECO:0000256" key="6">
    <source>
        <dbReference type="ARBA" id="ARBA00023235"/>
    </source>
</evidence>
<feature type="domain" description="Alpha-D-phosphohexomutase C-terminal" evidence="8">
    <location>
        <begin position="390"/>
        <end position="440"/>
    </location>
</feature>
<evidence type="ECO:0000259" key="8">
    <source>
        <dbReference type="Pfam" id="PF00408"/>
    </source>
</evidence>
<keyword evidence="6" id="KW-0413">Isomerase</keyword>
<dbReference type="Gene3D" id="3.40.120.10">
    <property type="entry name" value="Alpha-D-Glucose-1,6-Bisphosphate, subunit A, domain 3"/>
    <property type="match status" value="3"/>
</dbReference>
<comment type="cofactor">
    <cofactor evidence="1">
        <name>Mg(2+)</name>
        <dbReference type="ChEBI" id="CHEBI:18420"/>
    </cofactor>
</comment>
<dbReference type="Pfam" id="PF00408">
    <property type="entry name" value="PGM_PMM_IV"/>
    <property type="match status" value="1"/>
</dbReference>
<keyword evidence="4 7" id="KW-0479">Metal-binding</keyword>
<dbReference type="PRINTS" id="PR00509">
    <property type="entry name" value="PGMPMM"/>
</dbReference>
<dbReference type="SUPFAM" id="SSF55957">
    <property type="entry name" value="Phosphoglucomutase, C-terminal domain"/>
    <property type="match status" value="1"/>
</dbReference>
<dbReference type="PANTHER" id="PTHR43771:SF1">
    <property type="entry name" value="PHOSPHOMANNOMUTASE"/>
    <property type="match status" value="1"/>
</dbReference>
<keyword evidence="5 7" id="KW-0460">Magnesium</keyword>
<dbReference type="InterPro" id="IPR005844">
    <property type="entry name" value="A-D-PHexomutase_a/b/a-I"/>
</dbReference>
<feature type="domain" description="Alpha-D-phosphohexomutase alpha/beta/alpha" evidence="9">
    <location>
        <begin position="11"/>
        <end position="122"/>
    </location>
</feature>
<dbReference type="Proteomes" id="UP000239867">
    <property type="component" value="Chromosome"/>
</dbReference>
<dbReference type="Pfam" id="PF02880">
    <property type="entry name" value="PGM_PMM_III"/>
    <property type="match status" value="1"/>
</dbReference>
<dbReference type="GO" id="GO:0016868">
    <property type="term" value="F:intramolecular phosphotransferase activity"/>
    <property type="evidence" value="ECO:0007669"/>
    <property type="project" value="InterPro"/>
</dbReference>
<dbReference type="InterPro" id="IPR016055">
    <property type="entry name" value="A-D-PHexomutase_a/b/a-I/II/III"/>
</dbReference>
<dbReference type="Pfam" id="PF02878">
    <property type="entry name" value="PGM_PMM_I"/>
    <property type="match status" value="1"/>
</dbReference>
<dbReference type="CDD" id="cd03089">
    <property type="entry name" value="PMM_PGM"/>
    <property type="match status" value="1"/>
</dbReference>
<evidence type="ECO:0000256" key="5">
    <source>
        <dbReference type="ARBA" id="ARBA00022842"/>
    </source>
</evidence>
<evidence type="ECO:0000259" key="10">
    <source>
        <dbReference type="Pfam" id="PF02879"/>
    </source>
</evidence>
<dbReference type="PROSITE" id="PS00710">
    <property type="entry name" value="PGM_PMM"/>
    <property type="match status" value="1"/>
</dbReference>
<proteinExistence type="inferred from homology"/>
<dbReference type="Gene3D" id="3.30.310.50">
    <property type="entry name" value="Alpha-D-phosphohexomutase, C-terminal domain"/>
    <property type="match status" value="1"/>
</dbReference>
<dbReference type="AlphaFoldDB" id="A0A2L1GLY7"/>
<dbReference type="EMBL" id="CP021255">
    <property type="protein sequence ID" value="AVD70701.1"/>
    <property type="molecule type" value="Genomic_DNA"/>
</dbReference>
<dbReference type="GO" id="GO:0005975">
    <property type="term" value="P:carbohydrate metabolic process"/>
    <property type="evidence" value="ECO:0007669"/>
    <property type="project" value="InterPro"/>
</dbReference>
<feature type="domain" description="Alpha-D-phosphohexomutase alpha/beta/alpha" evidence="11">
    <location>
        <begin position="264"/>
        <end position="370"/>
    </location>
</feature>
<protein>
    <submittedName>
        <fullName evidence="12">Phosphomannomutase</fullName>
    </submittedName>
</protein>
<dbReference type="PANTHER" id="PTHR43771">
    <property type="entry name" value="PHOSPHOMANNOMUTASE"/>
    <property type="match status" value="1"/>
</dbReference>
<dbReference type="OrthoDB" id="9806956at2"/>
<keyword evidence="3" id="KW-0597">Phosphoprotein</keyword>
<dbReference type="Pfam" id="PF02879">
    <property type="entry name" value="PGM_PMM_II"/>
    <property type="match status" value="1"/>
</dbReference>
<dbReference type="GO" id="GO:0000287">
    <property type="term" value="F:magnesium ion binding"/>
    <property type="evidence" value="ECO:0007669"/>
    <property type="project" value="InterPro"/>
</dbReference>
<feature type="domain" description="Alpha-D-phosphohexomutase alpha/beta/alpha" evidence="10">
    <location>
        <begin position="158"/>
        <end position="257"/>
    </location>
</feature>
<dbReference type="InterPro" id="IPR036900">
    <property type="entry name" value="A-D-PHexomutase_C_sf"/>
</dbReference>
<accession>A0A2L1GLY7</accession>
<dbReference type="KEGG" id="deo:CAY53_03720"/>
<name>A0A2L1GLY7_9BACT</name>
<organism evidence="12 13">
    <name type="scientific">Desulfobulbus oralis</name>
    <dbReference type="NCBI Taxonomy" id="1986146"/>
    <lineage>
        <taxon>Bacteria</taxon>
        <taxon>Pseudomonadati</taxon>
        <taxon>Thermodesulfobacteriota</taxon>
        <taxon>Desulfobulbia</taxon>
        <taxon>Desulfobulbales</taxon>
        <taxon>Desulfobulbaceae</taxon>
        <taxon>Desulfobulbus</taxon>
    </lineage>
</organism>
<dbReference type="SUPFAM" id="SSF53738">
    <property type="entry name" value="Phosphoglucomutase, first 3 domains"/>
    <property type="match status" value="3"/>
</dbReference>
<dbReference type="InterPro" id="IPR005846">
    <property type="entry name" value="A-D-PHexomutase_a/b/a-III"/>
</dbReference>
<dbReference type="RefSeq" id="WP_104935994.1">
    <property type="nucleotide sequence ID" value="NZ_CP021255.1"/>
</dbReference>
<keyword evidence="13" id="KW-1185">Reference proteome</keyword>
<evidence type="ECO:0000313" key="13">
    <source>
        <dbReference type="Proteomes" id="UP000239867"/>
    </source>
</evidence>
<evidence type="ECO:0000256" key="2">
    <source>
        <dbReference type="ARBA" id="ARBA00010231"/>
    </source>
</evidence>